<protein>
    <recommendedName>
        <fullName evidence="3">DUF4252 domain-containing protein</fullName>
    </recommendedName>
</protein>
<comment type="caution">
    <text evidence="1">The sequence shown here is derived from an EMBL/GenBank/DDBJ whole genome shotgun (WGS) entry which is preliminary data.</text>
</comment>
<dbReference type="EMBL" id="JAZDQU010000002">
    <property type="protein sequence ID" value="MEE1885072.1"/>
    <property type="molecule type" value="Genomic_DNA"/>
</dbReference>
<reference evidence="1 2" key="1">
    <citation type="submission" date="2024-01" db="EMBL/GenBank/DDBJ databases">
        <title>Pedobacter sp. nov., isolated from oil-contaminated soil.</title>
        <authorList>
            <person name="Le N.T.T."/>
        </authorList>
    </citation>
    <scope>NUCLEOTIDE SEQUENCE [LARGE SCALE GENOMIC DNA]</scope>
    <source>
        <strain evidence="1 2">VNH31</strain>
    </source>
</reference>
<gene>
    <name evidence="1" type="ORF">VRU49_06510</name>
</gene>
<evidence type="ECO:0008006" key="3">
    <source>
        <dbReference type="Google" id="ProtNLM"/>
    </source>
</evidence>
<accession>A0ABU7H187</accession>
<name>A0ABU7H187_9SPHI</name>
<dbReference type="RefSeq" id="WP_330145976.1">
    <property type="nucleotide sequence ID" value="NZ_JAZDQU010000002.1"/>
</dbReference>
<evidence type="ECO:0000313" key="1">
    <source>
        <dbReference type="EMBL" id="MEE1885072.1"/>
    </source>
</evidence>
<sequence length="159" mass="18005">MKNKTLRLKNCAILSVFVVFMSFTYPFKVNDQMVILQSTLNKFHDAAGISGGLKRFELEVTNTGLIRYRKTYSNNKIEFMALHISKIKEVLYLGNVQSGKLLFTTINDDVIVQTFNDKKGDIDSMANSLVIPLKSLDVDDINSICERVEAIKKGTTFKK</sequence>
<evidence type="ECO:0000313" key="2">
    <source>
        <dbReference type="Proteomes" id="UP001337681"/>
    </source>
</evidence>
<dbReference type="Proteomes" id="UP001337681">
    <property type="component" value="Unassembled WGS sequence"/>
</dbReference>
<organism evidence="1 2">
    <name type="scientific">Pedobacter flavus</name>
    <dbReference type="NCBI Taxonomy" id="3113906"/>
    <lineage>
        <taxon>Bacteria</taxon>
        <taxon>Pseudomonadati</taxon>
        <taxon>Bacteroidota</taxon>
        <taxon>Sphingobacteriia</taxon>
        <taxon>Sphingobacteriales</taxon>
        <taxon>Sphingobacteriaceae</taxon>
        <taxon>Pedobacter</taxon>
    </lineage>
</organism>
<keyword evidence="2" id="KW-1185">Reference proteome</keyword>
<proteinExistence type="predicted"/>